<evidence type="ECO:0000313" key="2">
    <source>
        <dbReference type="EMBL" id="GJJ74574.1"/>
    </source>
</evidence>
<dbReference type="AlphaFoldDB" id="A0A9P3LXW3"/>
<evidence type="ECO:0000313" key="4">
    <source>
        <dbReference type="Proteomes" id="UP000827284"/>
    </source>
</evidence>
<proteinExistence type="predicted"/>
<gene>
    <name evidence="2" type="ORF">EMPS_06932</name>
    <name evidence="3" type="ORF">EMPS_08920</name>
</gene>
<organism evidence="2 4">
    <name type="scientific">Entomortierella parvispora</name>
    <dbReference type="NCBI Taxonomy" id="205924"/>
    <lineage>
        <taxon>Eukaryota</taxon>
        <taxon>Fungi</taxon>
        <taxon>Fungi incertae sedis</taxon>
        <taxon>Mucoromycota</taxon>
        <taxon>Mortierellomycotina</taxon>
        <taxon>Mortierellomycetes</taxon>
        <taxon>Mortierellales</taxon>
        <taxon>Mortierellaceae</taxon>
        <taxon>Entomortierella</taxon>
    </lineage>
</organism>
<comment type="caution">
    <text evidence="2">The sequence shown here is derived from an EMBL/GenBank/DDBJ whole genome shotgun (WGS) entry which is preliminary data.</text>
</comment>
<protein>
    <submittedName>
        <fullName evidence="2">Uncharacterized protein</fullName>
    </submittedName>
</protein>
<keyword evidence="1" id="KW-0175">Coiled coil</keyword>
<dbReference type="OrthoDB" id="2431410at2759"/>
<evidence type="ECO:0000313" key="3">
    <source>
        <dbReference type="EMBL" id="GJJ76561.1"/>
    </source>
</evidence>
<dbReference type="EMBL" id="BQFW01000012">
    <property type="protein sequence ID" value="GJJ76561.1"/>
    <property type="molecule type" value="Genomic_DNA"/>
</dbReference>
<reference evidence="2" key="2">
    <citation type="journal article" date="2022" name="Microbiol. Resour. Announc.">
        <title>Whole-Genome Sequence of Entomortierella parvispora E1425, a Mucoromycotan Fungus Associated with Burkholderiaceae-Related Endosymbiotic Bacteria.</title>
        <authorList>
            <person name="Herlambang A."/>
            <person name="Guo Y."/>
            <person name="Takashima Y."/>
            <person name="Narisawa K."/>
            <person name="Ohta H."/>
            <person name="Nishizawa T."/>
        </authorList>
    </citation>
    <scope>NUCLEOTIDE SEQUENCE</scope>
    <source>
        <strain evidence="2">E1425</strain>
    </source>
</reference>
<name>A0A9P3LXW3_9FUNG</name>
<accession>A0A9P3LXW3</accession>
<dbReference type="Proteomes" id="UP000827284">
    <property type="component" value="Unassembled WGS sequence"/>
</dbReference>
<reference evidence="2" key="1">
    <citation type="submission" date="2021-11" db="EMBL/GenBank/DDBJ databases">
        <authorList>
            <person name="Herlambang A."/>
            <person name="Guo Y."/>
            <person name="Takashima Y."/>
            <person name="Nishizawa T."/>
        </authorList>
    </citation>
    <scope>NUCLEOTIDE SEQUENCE</scope>
    <source>
        <strain evidence="2">E1425</strain>
    </source>
</reference>
<sequence length="337" mass="37699">MMVRHVLLVRNKGTDSTDSYIQASCVSNSHMYKYVYLRHPVLYLVLLIVLTSSNMPRGACTYGYCALGLLPPAEPKTKNQKNHVAGYHVDNPIKFMCGYTDRQVTFSRIPTKHMDFVCYCGLTFTLNSSIHRHYHYCAVARDAALNAIAHPPPPGAGGAGDGNGVIVAPAPPSTALVVAERSVGSILEEKLIEQHQAFLETFTGQSAKLVESMTQSQLSFLNTFTASYAEQAVAHQRSIAEHNRLALEEQRTALEEQRAAIEMQRAAVEEQRVFYNRHQNNQAEIMAEQKLTRDEVRNLMSLKRDRSFTLEVSERALKGLQSDPSYMVSPCQDDEDM</sequence>
<keyword evidence="4" id="KW-1185">Reference proteome</keyword>
<evidence type="ECO:0000256" key="1">
    <source>
        <dbReference type="SAM" id="Coils"/>
    </source>
</evidence>
<dbReference type="EMBL" id="BQFW01000009">
    <property type="protein sequence ID" value="GJJ74574.1"/>
    <property type="molecule type" value="Genomic_DNA"/>
</dbReference>
<feature type="coiled-coil region" evidence="1">
    <location>
        <begin position="237"/>
        <end position="271"/>
    </location>
</feature>